<feature type="chain" id="PRO_5034203139" evidence="1">
    <location>
        <begin position="30"/>
        <end position="75"/>
    </location>
</feature>
<accession>A0A8H5F9D0</accession>
<sequence length="75" mass="8454">MPQQHPFTRAVSCTLLVGDLGMLVTKAEVEELYTERSIGKDVGRQWRQWWGCGEIGRENRQGQEGDGEAASFEEV</sequence>
<evidence type="ECO:0000313" key="3">
    <source>
        <dbReference type="Proteomes" id="UP000559256"/>
    </source>
</evidence>
<dbReference type="Proteomes" id="UP000559256">
    <property type="component" value="Unassembled WGS sequence"/>
</dbReference>
<keyword evidence="3" id="KW-1185">Reference proteome</keyword>
<evidence type="ECO:0000313" key="2">
    <source>
        <dbReference type="EMBL" id="KAF5328556.1"/>
    </source>
</evidence>
<protein>
    <submittedName>
        <fullName evidence="2">Uncharacterized protein</fullName>
    </submittedName>
</protein>
<proteinExistence type="predicted"/>
<evidence type="ECO:0000256" key="1">
    <source>
        <dbReference type="SAM" id="SignalP"/>
    </source>
</evidence>
<gene>
    <name evidence="2" type="ORF">D9758_018004</name>
</gene>
<feature type="signal peptide" evidence="1">
    <location>
        <begin position="1"/>
        <end position="29"/>
    </location>
</feature>
<organism evidence="2 3">
    <name type="scientific">Tetrapyrgos nigripes</name>
    <dbReference type="NCBI Taxonomy" id="182062"/>
    <lineage>
        <taxon>Eukaryota</taxon>
        <taxon>Fungi</taxon>
        <taxon>Dikarya</taxon>
        <taxon>Basidiomycota</taxon>
        <taxon>Agaricomycotina</taxon>
        <taxon>Agaricomycetes</taxon>
        <taxon>Agaricomycetidae</taxon>
        <taxon>Agaricales</taxon>
        <taxon>Marasmiineae</taxon>
        <taxon>Marasmiaceae</taxon>
        <taxon>Tetrapyrgos</taxon>
    </lineage>
</organism>
<reference evidence="2 3" key="1">
    <citation type="journal article" date="2020" name="ISME J.">
        <title>Uncovering the hidden diversity of litter-decomposition mechanisms in mushroom-forming fungi.</title>
        <authorList>
            <person name="Floudas D."/>
            <person name="Bentzer J."/>
            <person name="Ahren D."/>
            <person name="Johansson T."/>
            <person name="Persson P."/>
            <person name="Tunlid A."/>
        </authorList>
    </citation>
    <scope>NUCLEOTIDE SEQUENCE [LARGE SCALE GENOMIC DNA]</scope>
    <source>
        <strain evidence="2 3">CBS 291.85</strain>
    </source>
</reference>
<keyword evidence="1" id="KW-0732">Signal</keyword>
<dbReference type="EMBL" id="JAACJM010000358">
    <property type="protein sequence ID" value="KAF5328556.1"/>
    <property type="molecule type" value="Genomic_DNA"/>
</dbReference>
<comment type="caution">
    <text evidence="2">The sequence shown here is derived from an EMBL/GenBank/DDBJ whole genome shotgun (WGS) entry which is preliminary data.</text>
</comment>
<dbReference type="AlphaFoldDB" id="A0A8H5F9D0"/>
<name>A0A8H5F9D0_9AGAR</name>